<dbReference type="EMBL" id="CP098611">
    <property type="protein sequence ID" value="USR92685.1"/>
    <property type="molecule type" value="Genomic_DNA"/>
</dbReference>
<name>A0ABY5ATY3_9CYAN</name>
<accession>A0ABY5ATY3</accession>
<evidence type="ECO:0000313" key="2">
    <source>
        <dbReference type="Proteomes" id="UP001056708"/>
    </source>
</evidence>
<keyword evidence="2" id="KW-1185">Reference proteome</keyword>
<organism evidence="1 2">
    <name type="scientific">Phormidium yuhuli AB48</name>
    <dbReference type="NCBI Taxonomy" id="2940671"/>
    <lineage>
        <taxon>Bacteria</taxon>
        <taxon>Bacillati</taxon>
        <taxon>Cyanobacteriota</taxon>
        <taxon>Cyanophyceae</taxon>
        <taxon>Oscillatoriophycideae</taxon>
        <taxon>Oscillatoriales</taxon>
        <taxon>Oscillatoriaceae</taxon>
        <taxon>Phormidium</taxon>
        <taxon>Phormidium yuhuli</taxon>
    </lineage>
</organism>
<evidence type="ECO:0008006" key="3">
    <source>
        <dbReference type="Google" id="ProtNLM"/>
    </source>
</evidence>
<dbReference type="RefSeq" id="WP_252664831.1">
    <property type="nucleotide sequence ID" value="NZ_CP098611.1"/>
</dbReference>
<dbReference type="Proteomes" id="UP001056708">
    <property type="component" value="Chromosome"/>
</dbReference>
<evidence type="ECO:0000313" key="1">
    <source>
        <dbReference type="EMBL" id="USR92685.1"/>
    </source>
</evidence>
<protein>
    <recommendedName>
        <fullName evidence="3">Secreted protein</fullName>
    </recommendedName>
</protein>
<reference evidence="1" key="1">
    <citation type="submission" date="2022-06" db="EMBL/GenBank/DDBJ databases">
        <title>Genome sequence of Phormidium yuhuli AB48 isolated from an industrial photobioreactor environment.</title>
        <authorList>
            <person name="Qiu Y."/>
            <person name="Noonan A.J.C."/>
            <person name="Dofher K."/>
            <person name="Koch M."/>
            <person name="Kieft B."/>
            <person name="Lin X."/>
            <person name="Ziels R.M."/>
            <person name="Hallam S.J."/>
        </authorList>
    </citation>
    <scope>NUCLEOTIDE SEQUENCE</scope>
    <source>
        <strain evidence="1">AB48</strain>
    </source>
</reference>
<proteinExistence type="predicted"/>
<gene>
    <name evidence="1" type="ORF">NEA10_08210</name>
</gene>
<sequence>MNPIAKGLLASIGLSTLLGAIALPVVASPFYPSRYRGGTLRDYETCTSQLLDLELEENLTALACGTAYRPRDLSDCVSGIATGTDISATTALESCRQVRRPLDLATCTVGIAETTNGGDLPNVLDSCRRSLLPERYANCVLGITNQSDVTPAAAMIDCLDATDRIRDIYPTFIRSR</sequence>